<evidence type="ECO:0000313" key="2">
    <source>
        <dbReference type="EMBL" id="CAA0101462.1"/>
    </source>
</evidence>
<gene>
    <name evidence="2" type="ORF">OPDIPICF_04381</name>
</gene>
<sequence length="65" mass="7622">MNYKALVIHLVIIFAVVTQWHSTPPHIKDVLFYLLYAVLLVQGNYYTMKVSRLKTQLAKMKVSRE</sequence>
<dbReference type="AlphaFoldDB" id="A0A5S9PCU9"/>
<protein>
    <submittedName>
        <fullName evidence="2">Uncharacterized protein</fullName>
    </submittedName>
</protein>
<name>A0A5S9PCU9_9GAMM</name>
<keyword evidence="3" id="KW-1185">Reference proteome</keyword>
<feature type="transmembrane region" description="Helical" evidence="1">
    <location>
        <begin position="30"/>
        <end position="47"/>
    </location>
</feature>
<dbReference type="Proteomes" id="UP000441399">
    <property type="component" value="Unassembled WGS sequence"/>
</dbReference>
<keyword evidence="1" id="KW-0812">Transmembrane</keyword>
<proteinExistence type="predicted"/>
<evidence type="ECO:0000313" key="3">
    <source>
        <dbReference type="Proteomes" id="UP000441399"/>
    </source>
</evidence>
<evidence type="ECO:0000256" key="1">
    <source>
        <dbReference type="SAM" id="Phobius"/>
    </source>
</evidence>
<keyword evidence="1" id="KW-0472">Membrane</keyword>
<accession>A0A5S9PCU9</accession>
<dbReference type="EMBL" id="CACSIO010000007">
    <property type="protein sequence ID" value="CAA0101462.1"/>
    <property type="molecule type" value="Genomic_DNA"/>
</dbReference>
<organism evidence="2 3">
    <name type="scientific">BD1-7 clade bacterium</name>
    <dbReference type="NCBI Taxonomy" id="2029982"/>
    <lineage>
        <taxon>Bacteria</taxon>
        <taxon>Pseudomonadati</taxon>
        <taxon>Pseudomonadota</taxon>
        <taxon>Gammaproteobacteria</taxon>
        <taxon>Cellvibrionales</taxon>
        <taxon>Spongiibacteraceae</taxon>
        <taxon>BD1-7 clade</taxon>
    </lineage>
</organism>
<reference evidence="2 3" key="1">
    <citation type="submission" date="2019-11" db="EMBL/GenBank/DDBJ databases">
        <authorList>
            <person name="Holert J."/>
        </authorList>
    </citation>
    <scope>NUCLEOTIDE SEQUENCE [LARGE SCALE GENOMIC DNA]</scope>
    <source>
        <strain evidence="2">SB11_3</strain>
    </source>
</reference>
<keyword evidence="1" id="KW-1133">Transmembrane helix</keyword>